<dbReference type="PROSITE" id="PS50228">
    <property type="entry name" value="SUEL_LECTIN"/>
    <property type="match status" value="1"/>
</dbReference>
<accession>A0A8T1ZPN1</accession>
<dbReference type="AlphaFoldDB" id="A0A8T1ZPN1"/>
<dbReference type="Pfam" id="PF02140">
    <property type="entry name" value="SUEL_Lectin"/>
    <property type="match status" value="1"/>
</dbReference>
<organism evidence="3 4">
    <name type="scientific">Arabidopsis thaliana x Arabidopsis arenosa</name>
    <dbReference type="NCBI Taxonomy" id="1240361"/>
    <lineage>
        <taxon>Eukaryota</taxon>
        <taxon>Viridiplantae</taxon>
        <taxon>Streptophyta</taxon>
        <taxon>Embryophyta</taxon>
        <taxon>Tracheophyta</taxon>
        <taxon>Spermatophyta</taxon>
        <taxon>Magnoliopsida</taxon>
        <taxon>eudicotyledons</taxon>
        <taxon>Gunneridae</taxon>
        <taxon>Pentapetalae</taxon>
        <taxon>rosids</taxon>
        <taxon>malvids</taxon>
        <taxon>Brassicales</taxon>
        <taxon>Brassicaceae</taxon>
        <taxon>Camelineae</taxon>
        <taxon>Arabidopsis</taxon>
    </lineage>
</organism>
<evidence type="ECO:0000256" key="1">
    <source>
        <dbReference type="SAM" id="Phobius"/>
    </source>
</evidence>
<comment type="caution">
    <text evidence="3">The sequence shown here is derived from an EMBL/GenBank/DDBJ whole genome shotgun (WGS) entry which is preliminary data.</text>
</comment>
<gene>
    <name evidence="3" type="ORF">ISN45_Aa05g021760</name>
</gene>
<dbReference type="EMBL" id="JAEFBK010000010">
    <property type="protein sequence ID" value="KAG7560668.1"/>
    <property type="molecule type" value="Genomic_DNA"/>
</dbReference>
<sequence>METTHSLHRHGFIVLLLVISVSYVSCFYSKNIINGSYHVKEIKTHSDQKRVLSSSKSGGYQPNQQPICIDKPAPSNILPIFCGEGYFISAIKFADYGQPTGDCEKNTLKRGNCGAPATLRLVKKNCLGKEECWFPVTDEMFGPTHCKGPVKFVVSGTCKKKRNLKD</sequence>
<keyword evidence="4" id="KW-1185">Reference proteome</keyword>
<reference evidence="3 4" key="1">
    <citation type="submission" date="2020-12" db="EMBL/GenBank/DDBJ databases">
        <title>Concerted genomic and epigenomic changes stabilize Arabidopsis allopolyploids.</title>
        <authorList>
            <person name="Chen Z."/>
        </authorList>
    </citation>
    <scope>NUCLEOTIDE SEQUENCE [LARGE SCALE GENOMIC DNA]</scope>
    <source>
        <strain evidence="3">Allo738</strain>
        <tissue evidence="3">Leaf</tissue>
    </source>
</reference>
<keyword evidence="1" id="KW-0472">Membrane</keyword>
<keyword evidence="1" id="KW-0812">Transmembrane</keyword>
<feature type="transmembrane region" description="Helical" evidence="1">
    <location>
        <begin position="12"/>
        <end position="33"/>
    </location>
</feature>
<keyword evidence="1" id="KW-1133">Transmembrane helix</keyword>
<evidence type="ECO:0000259" key="2">
    <source>
        <dbReference type="PROSITE" id="PS50228"/>
    </source>
</evidence>
<dbReference type="InterPro" id="IPR000922">
    <property type="entry name" value="Lectin_gal-bd_dom"/>
</dbReference>
<dbReference type="CDD" id="cd22842">
    <property type="entry name" value="Gal_Rha_Lectin_BGal"/>
    <property type="match status" value="1"/>
</dbReference>
<protein>
    <submittedName>
        <fullName evidence="3">D-galactoside/L-rhamnose binding SUEL lectin domain</fullName>
    </submittedName>
</protein>
<name>A0A8T1ZPN1_9BRAS</name>
<dbReference type="GO" id="GO:0030246">
    <property type="term" value="F:carbohydrate binding"/>
    <property type="evidence" value="ECO:0007669"/>
    <property type="project" value="InterPro"/>
</dbReference>
<feature type="domain" description="SUEL-type lectin" evidence="2">
    <location>
        <begin position="78"/>
        <end position="153"/>
    </location>
</feature>
<evidence type="ECO:0000313" key="3">
    <source>
        <dbReference type="EMBL" id="KAG7560668.1"/>
    </source>
</evidence>
<dbReference type="Proteomes" id="UP000694240">
    <property type="component" value="Chromosome 10"/>
</dbReference>
<evidence type="ECO:0000313" key="4">
    <source>
        <dbReference type="Proteomes" id="UP000694240"/>
    </source>
</evidence>
<proteinExistence type="predicted"/>